<accession>A0A7S4GMY4</accession>
<dbReference type="AlphaFoldDB" id="A0A7S4GMY4"/>
<evidence type="ECO:0000313" key="1">
    <source>
        <dbReference type="EMBL" id="CAE0841610.1"/>
    </source>
</evidence>
<protein>
    <submittedName>
        <fullName evidence="2">Uncharacterized protein</fullName>
    </submittedName>
</protein>
<dbReference type="EMBL" id="HBJB01001434">
    <property type="protein sequence ID" value="CAE0841610.1"/>
    <property type="molecule type" value="Transcribed_RNA"/>
</dbReference>
<dbReference type="EMBL" id="HBJB01001435">
    <property type="protein sequence ID" value="CAE0841611.1"/>
    <property type="molecule type" value="Transcribed_RNA"/>
</dbReference>
<sequence length="100" mass="11643">MKWVLPSKKFGWVNTISCSLNLKSCFPFRISTRSSSLRKFPFFQWQLLVFQNLIFQLDKAKQEAATMNFIKSCDSFSRSANKWLKVKFIGLVPIGFYSST</sequence>
<organism evidence="2">
    <name type="scientific">Oxyrrhis marina</name>
    <name type="common">Dinoflagellate</name>
    <dbReference type="NCBI Taxonomy" id="2969"/>
    <lineage>
        <taxon>Eukaryota</taxon>
        <taxon>Sar</taxon>
        <taxon>Alveolata</taxon>
        <taxon>Dinophyceae</taxon>
        <taxon>Oxyrrhinales</taxon>
        <taxon>Oxyrrhinaceae</taxon>
        <taxon>Oxyrrhis</taxon>
    </lineage>
</organism>
<proteinExistence type="predicted"/>
<evidence type="ECO:0000313" key="2">
    <source>
        <dbReference type="EMBL" id="CAE0841611.1"/>
    </source>
</evidence>
<reference evidence="2" key="1">
    <citation type="submission" date="2021-01" db="EMBL/GenBank/DDBJ databases">
        <authorList>
            <person name="Corre E."/>
            <person name="Pelletier E."/>
            <person name="Niang G."/>
            <person name="Scheremetjew M."/>
            <person name="Finn R."/>
            <person name="Kale V."/>
            <person name="Holt S."/>
            <person name="Cochrane G."/>
            <person name="Meng A."/>
            <person name="Brown T."/>
            <person name="Cohen L."/>
        </authorList>
    </citation>
    <scope>NUCLEOTIDE SEQUENCE</scope>
    <source>
        <strain evidence="2">LB1974</strain>
    </source>
</reference>
<name>A0A7S4GMY4_OXYMA</name>
<gene>
    <name evidence="1" type="ORF">OMAR00294_LOCUS1265</name>
    <name evidence="2" type="ORF">OMAR00294_LOCUS1266</name>
</gene>